<evidence type="ECO:0000259" key="3">
    <source>
        <dbReference type="Pfam" id="PF19305"/>
    </source>
</evidence>
<dbReference type="Proteomes" id="UP000065807">
    <property type="component" value="Chromosome"/>
</dbReference>
<evidence type="ECO:0000259" key="2">
    <source>
        <dbReference type="Pfam" id="PF03972"/>
    </source>
</evidence>
<proteinExistence type="inferred from homology"/>
<comment type="similarity">
    <text evidence="1">Belongs to the PrpD family.</text>
</comment>
<dbReference type="RefSeq" id="WP_068134443.1">
    <property type="nucleotide sequence ID" value="NZ_AP014924.1"/>
</dbReference>
<dbReference type="InterPro" id="IPR045337">
    <property type="entry name" value="MmgE_PrpD_C"/>
</dbReference>
<protein>
    <submittedName>
        <fullName evidence="4">2-methylcitrate dehydratase</fullName>
    </submittedName>
</protein>
<dbReference type="GO" id="GO:0016829">
    <property type="term" value="F:lyase activity"/>
    <property type="evidence" value="ECO:0007669"/>
    <property type="project" value="InterPro"/>
</dbReference>
<dbReference type="SUPFAM" id="SSF103378">
    <property type="entry name" value="2-methylcitrate dehydratase PrpD"/>
    <property type="match status" value="1"/>
</dbReference>
<feature type="domain" description="MmgE/PrpD C-terminal" evidence="3">
    <location>
        <begin position="265"/>
        <end position="440"/>
    </location>
</feature>
<reference evidence="5" key="1">
    <citation type="submission" date="2015-07" db="EMBL/GenBank/DDBJ databases">
        <title>Complete genome sequence and phylogenetic analysis of Limnochorda pilosa.</title>
        <authorList>
            <person name="Watanabe M."/>
            <person name="Kojima H."/>
            <person name="Fukui M."/>
        </authorList>
    </citation>
    <scope>NUCLEOTIDE SEQUENCE [LARGE SCALE GENOMIC DNA]</scope>
    <source>
        <strain evidence="5">HC45</strain>
    </source>
</reference>
<dbReference type="OrthoDB" id="9791416at2"/>
<accession>A0A0K2SHN1</accession>
<dbReference type="Pfam" id="PF19305">
    <property type="entry name" value="MmgE_PrpD_C"/>
    <property type="match status" value="1"/>
</dbReference>
<reference evidence="5" key="2">
    <citation type="journal article" date="2016" name="Int. J. Syst. Evol. Microbiol.">
        <title>Complete genome sequence and cell structure of Limnochorda pilosa, a Gram-negative spore-former within the phylum Firmicutes.</title>
        <authorList>
            <person name="Watanabe M."/>
            <person name="Kojima H."/>
            <person name="Fukui M."/>
        </authorList>
    </citation>
    <scope>NUCLEOTIDE SEQUENCE [LARGE SCALE GENOMIC DNA]</scope>
    <source>
        <strain evidence="5">HC45</strain>
    </source>
</reference>
<evidence type="ECO:0000313" key="4">
    <source>
        <dbReference type="EMBL" id="BAS26613.1"/>
    </source>
</evidence>
<dbReference type="InterPro" id="IPR042183">
    <property type="entry name" value="MmgE/PrpD_sf_1"/>
</dbReference>
<dbReference type="PANTHER" id="PTHR16943:SF8">
    <property type="entry name" value="2-METHYLCITRATE DEHYDRATASE"/>
    <property type="match status" value="1"/>
</dbReference>
<dbReference type="InterPro" id="IPR036148">
    <property type="entry name" value="MmgE/PrpD_sf"/>
</dbReference>
<dbReference type="KEGG" id="lpil:LIP_0756"/>
<sequence length="457" mass="49173">MPDLSQRLARYVADLSFDALPDDVVFKAKLRVLDALGCAVAAFHSDTGRAAREVARVLGGNPQAEVVGEGRRTSADLAAFANGAMIRYLDCNDTYLSKEACHPSDNLAAVLAAAQAGGKGGRELLAGLVASYEILARLADASSIRDRGWDHVTYGAVSAAAGAARVLGLDERATREAIALAATPNVALRQTRVGQLSMWKGAAFANASRNGVFAAYLARAGMTGPEEVFDGPRGFVRQVSGPLELPAFGGEGASFRLLDTDIKHFPAEYHSQAAIEAILAVRERMRADGLDAGSVEEIVIRTFKVAVEIIGGEEEKWHPTTRETADHSMPYCVAVALVDGDVTPASFEPGRIQDPALHALIQKIRVVEDPAFTAGYPDDIPTQIELTAAGRTYTERVDAPLGHHHHQMDQAAVEAKFLSLTRPYLPEERARAFFRQVERLEELDELGALLEPLRLQA</sequence>
<dbReference type="PATRIC" id="fig|1555112.3.peg.788"/>
<dbReference type="EMBL" id="AP014924">
    <property type="protein sequence ID" value="BAS26613.1"/>
    <property type="molecule type" value="Genomic_DNA"/>
</dbReference>
<dbReference type="PANTHER" id="PTHR16943">
    <property type="entry name" value="2-METHYLCITRATE DEHYDRATASE-RELATED"/>
    <property type="match status" value="1"/>
</dbReference>
<dbReference type="AlphaFoldDB" id="A0A0K2SHN1"/>
<feature type="domain" description="MmgE/PrpD N-terminal" evidence="2">
    <location>
        <begin position="6"/>
        <end position="242"/>
    </location>
</feature>
<dbReference type="Gene3D" id="1.10.4100.10">
    <property type="entry name" value="2-methylcitrate dehydratase PrpD"/>
    <property type="match status" value="1"/>
</dbReference>
<dbReference type="InterPro" id="IPR045336">
    <property type="entry name" value="MmgE_PrpD_N"/>
</dbReference>
<organism evidence="4 5">
    <name type="scientific">Limnochorda pilosa</name>
    <dbReference type="NCBI Taxonomy" id="1555112"/>
    <lineage>
        <taxon>Bacteria</taxon>
        <taxon>Bacillati</taxon>
        <taxon>Bacillota</taxon>
        <taxon>Limnochordia</taxon>
        <taxon>Limnochordales</taxon>
        <taxon>Limnochordaceae</taxon>
        <taxon>Limnochorda</taxon>
    </lineage>
</organism>
<dbReference type="InterPro" id="IPR005656">
    <property type="entry name" value="MmgE_PrpD"/>
</dbReference>
<dbReference type="InterPro" id="IPR042188">
    <property type="entry name" value="MmgE/PrpD_sf_2"/>
</dbReference>
<keyword evidence="5" id="KW-1185">Reference proteome</keyword>
<name>A0A0K2SHN1_LIMPI</name>
<dbReference type="Pfam" id="PF03972">
    <property type="entry name" value="MmgE_PrpD_N"/>
    <property type="match status" value="1"/>
</dbReference>
<dbReference type="STRING" id="1555112.LIP_0756"/>
<evidence type="ECO:0000256" key="1">
    <source>
        <dbReference type="ARBA" id="ARBA00006174"/>
    </source>
</evidence>
<evidence type="ECO:0000313" key="5">
    <source>
        <dbReference type="Proteomes" id="UP000065807"/>
    </source>
</evidence>
<gene>
    <name evidence="4" type="ORF">LIP_0756</name>
</gene>
<dbReference type="Gene3D" id="3.30.1330.120">
    <property type="entry name" value="2-methylcitrate dehydratase PrpD"/>
    <property type="match status" value="1"/>
</dbReference>